<evidence type="ECO:0000256" key="2">
    <source>
        <dbReference type="ARBA" id="ARBA00005199"/>
    </source>
</evidence>
<gene>
    <name evidence="18" type="ORF">PCA31118_00863</name>
</gene>
<keyword evidence="7 14" id="KW-0378">Hydrolase</keyword>
<name>A0A5E4ZP26_9BURK</name>
<dbReference type="OrthoDB" id="9800174at2"/>
<protein>
    <recommendedName>
        <fullName evidence="5 13">Malto-oligosyltrehalose trehalohydrolase</fullName>
        <shortName evidence="14">MTHase</shortName>
        <ecNumber evidence="4 13">3.2.1.141</ecNumber>
    </recommendedName>
    <alternativeName>
        <fullName evidence="11 14">4-alpha-D-((1-&gt;4)-alpha-D-glucano)trehalose trehalohydrolase</fullName>
    </alternativeName>
    <alternativeName>
        <fullName evidence="10 14">Maltooligosyl trehalose trehalohydrolase</fullName>
    </alternativeName>
</protein>
<dbReference type="RefSeq" id="WP_150623220.1">
    <property type="nucleotide sequence ID" value="NZ_CABPSQ010000001.1"/>
</dbReference>
<comment type="pathway">
    <text evidence="2 14">Glycan biosynthesis; trehalose biosynthesis.</text>
</comment>
<dbReference type="NCBIfam" id="TIGR02402">
    <property type="entry name" value="trehalose_TreZ"/>
    <property type="match status" value="1"/>
</dbReference>
<dbReference type="Gene3D" id="2.60.40.10">
    <property type="entry name" value="Immunoglobulins"/>
    <property type="match status" value="1"/>
</dbReference>
<sequence>MTTTYAFPLPFGAALQADGTTRFRVWAPDVSTMQLAIERDDPVPMQSVNSGHFELTVPCIAGTRYAFVLPDGQRVPDPASRAQDGGPHDMSVVIDPRAFAWQMSAWRGRPWHESVIYELHVGALGGYNGVRARLPYLAQLGVSAIELMPLGTFEGRHNWGYDGVLPFAPESAYGSVEELKALIDAAHAEDIMVIMDVVYNHFGPSGNYLASYASPYFDQKTHTPWGAAIDFDEACVRQYFIQNALYWLFEFRADGLRLDAVHAIGNDAFVQDLATCIRDEVAAREPGRHIHLIFENEHNAAGLLANTSAAQWNDDFHNALHVLLTGERQGYYADFADKPVAHLARALSEGFAYQGERVERLGRTRGEPSSFLSPTSFVAFLQNHDQVGNRPLGDRLITHANPAALRAAVALLLLCPQIPMLFMGEEWGSETPFLFFTDYRGALADAVRKGRREEFAQLGGAAGMPDTSSDALPDPNAPETFAASCLAPGEQTTLAADDWLSWYRGLIELRRTWIIPRLPGATSAGAEVLSPTALCARWRLNDGSRLVIAINTGELGVATDTQALHPAGVTLCQTPPQAADALAEGTLRAHACVVWLEEPL</sequence>
<dbReference type="GO" id="GO:0005737">
    <property type="term" value="C:cytoplasm"/>
    <property type="evidence" value="ECO:0007669"/>
    <property type="project" value="UniProtKB-SubCell"/>
</dbReference>
<dbReference type="Pfam" id="PF11941">
    <property type="entry name" value="DUF3459"/>
    <property type="match status" value="1"/>
</dbReference>
<evidence type="ECO:0000256" key="8">
    <source>
        <dbReference type="ARBA" id="ARBA00023277"/>
    </source>
</evidence>
<dbReference type="EMBL" id="CABPSQ010000001">
    <property type="protein sequence ID" value="VVE61993.1"/>
    <property type="molecule type" value="Genomic_DNA"/>
</dbReference>
<keyword evidence="9 14" id="KW-0326">Glycosidase</keyword>
<dbReference type="InterPro" id="IPR013783">
    <property type="entry name" value="Ig-like_fold"/>
</dbReference>
<evidence type="ECO:0000256" key="11">
    <source>
        <dbReference type="ARBA" id="ARBA00033284"/>
    </source>
</evidence>
<dbReference type="GO" id="GO:0033942">
    <property type="term" value="F:4-alpha-D-(1-&gt;4)-alpha-D-glucanotrehalose trehalohydrolase activity"/>
    <property type="evidence" value="ECO:0007669"/>
    <property type="project" value="UniProtKB-EC"/>
</dbReference>
<dbReference type="UniPathway" id="UPA00299"/>
<dbReference type="InterPro" id="IPR006047">
    <property type="entry name" value="GH13_cat_dom"/>
</dbReference>
<evidence type="ECO:0000256" key="12">
    <source>
        <dbReference type="ARBA" id="ARBA00034013"/>
    </source>
</evidence>
<feature type="active site" description="Nucleophile" evidence="15">
    <location>
        <position position="259"/>
    </location>
</feature>
<comment type="subcellular location">
    <subcellularLocation>
        <location evidence="1 15">Cytoplasm</location>
    </subcellularLocation>
</comment>
<dbReference type="PANTHER" id="PTHR43651:SF11">
    <property type="entry name" value="MALTO-OLIGOSYLTREHALOSE TREHALOHYDROLASE"/>
    <property type="match status" value="1"/>
</dbReference>
<dbReference type="SUPFAM" id="SSF81296">
    <property type="entry name" value="E set domains"/>
    <property type="match status" value="1"/>
</dbReference>
<evidence type="ECO:0000259" key="17">
    <source>
        <dbReference type="SMART" id="SM00642"/>
    </source>
</evidence>
<accession>A0A5E4ZP26</accession>
<dbReference type="InterPro" id="IPR044901">
    <property type="entry name" value="Trehalose_TreZ_E-set_sf"/>
</dbReference>
<dbReference type="Pfam" id="PF00128">
    <property type="entry name" value="Alpha-amylase"/>
    <property type="match status" value="1"/>
</dbReference>
<evidence type="ECO:0000256" key="15">
    <source>
        <dbReference type="PIRSR" id="PIRSR006337-1"/>
    </source>
</evidence>
<comment type="catalytic activity">
    <reaction evidence="12 14">
        <text>hydrolysis of (1-&gt;4)-alpha-D-glucosidic linkage in 4-alpha-D-[(1-&gt;4)-alpha-D-glucanosyl]n trehalose to yield trehalose and (1-&gt;4)-alpha-D-glucan.</text>
        <dbReference type="EC" id="3.2.1.141"/>
    </reaction>
</comment>
<dbReference type="GO" id="GO:0005992">
    <property type="term" value="P:trehalose biosynthetic process"/>
    <property type="evidence" value="ECO:0007669"/>
    <property type="project" value="UniProtKB-UniRule"/>
</dbReference>
<evidence type="ECO:0000256" key="16">
    <source>
        <dbReference type="PIRSR" id="PIRSR006337-3"/>
    </source>
</evidence>
<dbReference type="Gene3D" id="1.10.10.760">
    <property type="entry name" value="E-set domains of sugar-utilizing enzymes"/>
    <property type="match status" value="1"/>
</dbReference>
<dbReference type="Proteomes" id="UP000414136">
    <property type="component" value="Unassembled WGS sequence"/>
</dbReference>
<evidence type="ECO:0000256" key="5">
    <source>
        <dbReference type="ARBA" id="ARBA00015938"/>
    </source>
</evidence>
<dbReference type="CDD" id="cd02853">
    <property type="entry name" value="E_set_MTHase_like_N"/>
    <property type="match status" value="1"/>
</dbReference>
<evidence type="ECO:0000256" key="3">
    <source>
        <dbReference type="ARBA" id="ARBA00008061"/>
    </source>
</evidence>
<dbReference type="SUPFAM" id="SSF51445">
    <property type="entry name" value="(Trans)glycosidases"/>
    <property type="match status" value="1"/>
</dbReference>
<feature type="domain" description="Glycosyl hydrolase family 13 catalytic" evidence="17">
    <location>
        <begin position="93"/>
        <end position="448"/>
    </location>
</feature>
<evidence type="ECO:0000313" key="19">
    <source>
        <dbReference type="Proteomes" id="UP000414136"/>
    </source>
</evidence>
<dbReference type="InterPro" id="IPR012768">
    <property type="entry name" value="Trehalose_TreZ"/>
</dbReference>
<evidence type="ECO:0000256" key="7">
    <source>
        <dbReference type="ARBA" id="ARBA00022801"/>
    </source>
</evidence>
<dbReference type="InterPro" id="IPR017853">
    <property type="entry name" value="GH"/>
</dbReference>
<evidence type="ECO:0000256" key="10">
    <source>
        <dbReference type="ARBA" id="ARBA00032057"/>
    </source>
</evidence>
<comment type="similarity">
    <text evidence="3 14">Belongs to the glycosyl hydrolase 13 family.</text>
</comment>
<evidence type="ECO:0000256" key="14">
    <source>
        <dbReference type="PIRNR" id="PIRNR006337"/>
    </source>
</evidence>
<evidence type="ECO:0000256" key="9">
    <source>
        <dbReference type="ARBA" id="ARBA00023295"/>
    </source>
</evidence>
<dbReference type="EC" id="3.2.1.141" evidence="4 13"/>
<keyword evidence="6" id="KW-0963">Cytoplasm</keyword>
<evidence type="ECO:0000256" key="6">
    <source>
        <dbReference type="ARBA" id="ARBA00022490"/>
    </source>
</evidence>
<reference evidence="18 19" key="1">
    <citation type="submission" date="2019-08" db="EMBL/GenBank/DDBJ databases">
        <authorList>
            <person name="Peeters C."/>
        </authorList>
    </citation>
    <scope>NUCLEOTIDE SEQUENCE [LARGE SCALE GENOMIC DNA]</scope>
    <source>
        <strain evidence="18 19">LMG 31118</strain>
    </source>
</reference>
<dbReference type="Gene3D" id="3.20.20.80">
    <property type="entry name" value="Glycosidases"/>
    <property type="match status" value="1"/>
</dbReference>
<evidence type="ECO:0000313" key="18">
    <source>
        <dbReference type="EMBL" id="VVE61993.1"/>
    </source>
</evidence>
<evidence type="ECO:0000256" key="1">
    <source>
        <dbReference type="ARBA" id="ARBA00004496"/>
    </source>
</evidence>
<dbReference type="InterPro" id="IPR014756">
    <property type="entry name" value="Ig_E-set"/>
</dbReference>
<dbReference type="InterPro" id="IPR022567">
    <property type="entry name" value="DUF3459"/>
</dbReference>
<proteinExistence type="inferred from homology"/>
<organism evidence="18 19">
    <name type="scientific">Pandoraea captiosa</name>
    <dbReference type="NCBI Taxonomy" id="2508302"/>
    <lineage>
        <taxon>Bacteria</taxon>
        <taxon>Pseudomonadati</taxon>
        <taxon>Pseudomonadota</taxon>
        <taxon>Betaproteobacteria</taxon>
        <taxon>Burkholderiales</taxon>
        <taxon>Burkholderiaceae</taxon>
        <taxon>Pandoraea</taxon>
    </lineage>
</organism>
<dbReference type="PANTHER" id="PTHR43651">
    <property type="entry name" value="1,4-ALPHA-GLUCAN-BRANCHING ENZYME"/>
    <property type="match status" value="1"/>
</dbReference>
<dbReference type="PIRSF" id="PIRSF006337">
    <property type="entry name" value="Trehalose_TreZ"/>
    <property type="match status" value="1"/>
</dbReference>
<dbReference type="CDD" id="cd11325">
    <property type="entry name" value="AmyAc_GTHase"/>
    <property type="match status" value="1"/>
</dbReference>
<feature type="active site" description="Proton donor" evidence="15">
    <location>
        <position position="295"/>
    </location>
</feature>
<dbReference type="AlphaFoldDB" id="A0A5E4ZP26"/>
<keyword evidence="8" id="KW-0119">Carbohydrate metabolism</keyword>
<feature type="site" description="Transition state stabilizer" evidence="16">
    <location>
        <position position="385"/>
    </location>
</feature>
<dbReference type="SMART" id="SM00642">
    <property type="entry name" value="Aamy"/>
    <property type="match status" value="1"/>
</dbReference>
<keyword evidence="19" id="KW-1185">Reference proteome</keyword>
<evidence type="ECO:0000256" key="4">
    <source>
        <dbReference type="ARBA" id="ARBA00012268"/>
    </source>
</evidence>
<evidence type="ECO:0000256" key="13">
    <source>
        <dbReference type="NCBIfam" id="TIGR02402"/>
    </source>
</evidence>